<evidence type="ECO:0000259" key="6">
    <source>
        <dbReference type="PROSITE" id="PS51007"/>
    </source>
</evidence>
<dbReference type="Gene3D" id="1.10.760.10">
    <property type="entry name" value="Cytochrome c-like domain"/>
    <property type="match status" value="2"/>
</dbReference>
<accession>A0A1G1T7J5</accession>
<dbReference type="InterPro" id="IPR051459">
    <property type="entry name" value="Cytochrome_c-type_DH"/>
</dbReference>
<dbReference type="AlphaFoldDB" id="A0A1G1T7J5"/>
<keyword evidence="3 4" id="KW-0408">Iron</keyword>
<comment type="caution">
    <text evidence="7">The sequence shown here is derived from an EMBL/GenBank/DDBJ whole genome shotgun (WGS) entry which is preliminary data.</text>
</comment>
<dbReference type="GO" id="GO:0009055">
    <property type="term" value="F:electron transfer activity"/>
    <property type="evidence" value="ECO:0007669"/>
    <property type="project" value="InterPro"/>
</dbReference>
<feature type="signal peptide" evidence="5">
    <location>
        <begin position="1"/>
        <end position="23"/>
    </location>
</feature>
<dbReference type="PROSITE" id="PS51007">
    <property type="entry name" value="CYTC"/>
    <property type="match status" value="2"/>
</dbReference>
<dbReference type="PANTHER" id="PTHR35008">
    <property type="entry name" value="BLL4482 PROTEIN-RELATED"/>
    <property type="match status" value="1"/>
</dbReference>
<dbReference type="Pfam" id="PF13442">
    <property type="entry name" value="Cytochrome_CBB3"/>
    <property type="match status" value="1"/>
</dbReference>
<dbReference type="STRING" id="1908236.BEN48_00340"/>
<dbReference type="Proteomes" id="UP000177791">
    <property type="component" value="Unassembled WGS sequence"/>
</dbReference>
<feature type="domain" description="Cytochrome c" evidence="6">
    <location>
        <begin position="193"/>
        <end position="306"/>
    </location>
</feature>
<dbReference type="InterPro" id="IPR009056">
    <property type="entry name" value="Cyt_c-like_dom"/>
</dbReference>
<dbReference type="InterPro" id="IPR036909">
    <property type="entry name" value="Cyt_c-like_dom_sf"/>
</dbReference>
<dbReference type="GO" id="GO:0046872">
    <property type="term" value="F:metal ion binding"/>
    <property type="evidence" value="ECO:0007669"/>
    <property type="project" value="UniProtKB-KW"/>
</dbReference>
<dbReference type="EMBL" id="MDZC01000046">
    <property type="protein sequence ID" value="OGX86851.1"/>
    <property type="molecule type" value="Genomic_DNA"/>
</dbReference>
<dbReference type="SUPFAM" id="SSF46626">
    <property type="entry name" value="Cytochrome c"/>
    <property type="match status" value="2"/>
</dbReference>
<evidence type="ECO:0000256" key="5">
    <source>
        <dbReference type="SAM" id="SignalP"/>
    </source>
</evidence>
<sequence length="321" mass="34511">MKMSLRVLSMVMGLLLLAVAGFAEFAAKPNVPPQQAPGGAAVRPSTPKRVLQGEKIVALMCVHCHRDPSIKTLAGRPMPDLGTDLGNLYSANITRDPVYGIGKWTDQQVVTLMRTGTGRDGRLHLGMPRFAYLSDEDAASLVAFLRSDNPLTRATALPTPPQELSPLAKSLMGTALQPTPLVKHLAEAPPASQPVALGRYLAIGRYQCYFCHSQSIGTNNEAQPELSKGFMGGGEKMLDDDLKVRVSRNLTMDPETGLGKWTEAQFGKAVKFGMAPGGILHAPMPKFSTLTDDEVHALWTYLKTVPKIKNATPEDGAGSPK</sequence>
<feature type="domain" description="Cytochrome c" evidence="6">
    <location>
        <begin position="48"/>
        <end position="149"/>
    </location>
</feature>
<evidence type="ECO:0000313" key="7">
    <source>
        <dbReference type="EMBL" id="OGX86851.1"/>
    </source>
</evidence>
<evidence type="ECO:0000256" key="3">
    <source>
        <dbReference type="ARBA" id="ARBA00023004"/>
    </source>
</evidence>
<gene>
    <name evidence="7" type="ORF">BEN48_00340</name>
</gene>
<name>A0A1G1T7J5_9BACT</name>
<proteinExistence type="predicted"/>
<evidence type="ECO:0000313" key="8">
    <source>
        <dbReference type="Proteomes" id="UP000177791"/>
    </source>
</evidence>
<keyword evidence="5" id="KW-0732">Signal</keyword>
<keyword evidence="1 4" id="KW-0349">Heme</keyword>
<feature type="chain" id="PRO_5009579090" description="Cytochrome c domain-containing protein" evidence="5">
    <location>
        <begin position="24"/>
        <end position="321"/>
    </location>
</feature>
<evidence type="ECO:0000256" key="4">
    <source>
        <dbReference type="PROSITE-ProRule" id="PRU00433"/>
    </source>
</evidence>
<dbReference type="GO" id="GO:0020037">
    <property type="term" value="F:heme binding"/>
    <property type="evidence" value="ECO:0007669"/>
    <property type="project" value="InterPro"/>
</dbReference>
<keyword evidence="8" id="KW-1185">Reference proteome</keyword>
<evidence type="ECO:0000256" key="2">
    <source>
        <dbReference type="ARBA" id="ARBA00022723"/>
    </source>
</evidence>
<organism evidence="7 8">
    <name type="scientific">Hymenobacter glacialis</name>
    <dbReference type="NCBI Taxonomy" id="1908236"/>
    <lineage>
        <taxon>Bacteria</taxon>
        <taxon>Pseudomonadati</taxon>
        <taxon>Bacteroidota</taxon>
        <taxon>Cytophagia</taxon>
        <taxon>Cytophagales</taxon>
        <taxon>Hymenobacteraceae</taxon>
        <taxon>Hymenobacter</taxon>
    </lineage>
</organism>
<keyword evidence="2 4" id="KW-0479">Metal-binding</keyword>
<dbReference type="PANTHER" id="PTHR35008:SF4">
    <property type="entry name" value="BLL4482 PROTEIN"/>
    <property type="match status" value="1"/>
</dbReference>
<reference evidence="7 8" key="1">
    <citation type="submission" date="2016-08" db="EMBL/GenBank/DDBJ databases">
        <title>Hymenobacter coccineus sp. nov., Hymenobacter lapidarius sp. nov. and Hymenobacter glacialis sp. nov., isolated from Antarctic soil.</title>
        <authorList>
            <person name="Sedlacek I."/>
            <person name="Kralova S."/>
            <person name="Kyrova K."/>
            <person name="Maslanova I."/>
            <person name="Stankova E."/>
            <person name="Vrbovska V."/>
            <person name="Nemec M."/>
            <person name="Bartak M."/>
            <person name="Svec P."/>
            <person name="Busse H.-J."/>
            <person name="Pantucek R."/>
        </authorList>
    </citation>
    <scope>NUCLEOTIDE SEQUENCE [LARGE SCALE GENOMIC DNA]</scope>
    <source>
        <strain evidence="7 8">CCM 8648</strain>
    </source>
</reference>
<evidence type="ECO:0000256" key="1">
    <source>
        <dbReference type="ARBA" id="ARBA00022617"/>
    </source>
</evidence>
<protein>
    <recommendedName>
        <fullName evidence="6">Cytochrome c domain-containing protein</fullName>
    </recommendedName>
</protein>